<dbReference type="CDD" id="cd00143">
    <property type="entry name" value="PP2Cc"/>
    <property type="match status" value="1"/>
</dbReference>
<dbReference type="Gene3D" id="3.60.40.10">
    <property type="entry name" value="PPM-type phosphatase domain"/>
    <property type="match status" value="1"/>
</dbReference>
<dbReference type="PANTHER" id="PTHR47992">
    <property type="entry name" value="PROTEIN PHOSPHATASE"/>
    <property type="match status" value="1"/>
</dbReference>
<dbReference type="eggNOG" id="KOG0698">
    <property type="taxonomic scope" value="Eukaryota"/>
</dbReference>
<dbReference type="InParanoid" id="D7FIB7"/>
<evidence type="ECO:0000259" key="6">
    <source>
        <dbReference type="PROSITE" id="PS51746"/>
    </source>
</evidence>
<dbReference type="EMBL" id="FN647870">
    <property type="protein sequence ID" value="CBJ28741.1"/>
    <property type="molecule type" value="Genomic_DNA"/>
</dbReference>
<dbReference type="GO" id="GO:0004722">
    <property type="term" value="F:protein serine/threonine phosphatase activity"/>
    <property type="evidence" value="ECO:0007669"/>
    <property type="project" value="InterPro"/>
</dbReference>
<sequence length="505" mass="54029">MGAGASIPGGVDPALSDAGKAALLTHLQAEYVAKASGEGADDKSILDSLKQSYTTKVKELEEAEKNGSDASDTEIAATAAAFSEKFGGGGAEPVAGGKTSEFRKRRLSVTSTQAVPKVAVAESRRQNSIAMYTSQEIGAAPDTVPLPFPDAKRPRNIMQVGTYSCHGVEPSYSTGGDDDDGVTAKINQDRGCVVYPFNEDPKHALFSVFDGHGEHGDVVSNFVMHELQACLAAHPSLLDDPAKALMESYVKVDESLAASKGEEATFSGTTAVSVLMRENNLWIANAGDSRAVLAHEDGAELKAVDLSVDQNPNSPKEQARIEAAGGFVSPPPEPGLSSRVWLDAAMTQIGLAMARSIGDHAVKSIGVVAEPEVTTHTIACMVSLHWLCTWVDRRQSQDRRKRCTLKAPRRFLEHLIENMGSSGSHKTKRTCVQAGDKFIVLASDGVWEFVKSQEAIDIVNTSLEEGTMKATQDLIEAAATKWREVEGDYRDDITAVVIRLPCFPE</sequence>
<dbReference type="GO" id="GO:0016020">
    <property type="term" value="C:membrane"/>
    <property type="evidence" value="ECO:0007669"/>
    <property type="project" value="UniProtKB-SubCell"/>
</dbReference>
<dbReference type="PROSITE" id="PS51746">
    <property type="entry name" value="PPM_2"/>
    <property type="match status" value="1"/>
</dbReference>
<evidence type="ECO:0000256" key="4">
    <source>
        <dbReference type="ARBA" id="ARBA00022912"/>
    </source>
</evidence>
<dbReference type="Proteomes" id="UP000002630">
    <property type="component" value="Linkage Group LG23"/>
</dbReference>
<dbReference type="OrthoDB" id="10264738at2759"/>
<gene>
    <name evidence="7" type="ORF">Esi_0119_0035</name>
</gene>
<dbReference type="InterPro" id="IPR000222">
    <property type="entry name" value="PP2C_BS"/>
</dbReference>
<dbReference type="InterPro" id="IPR036457">
    <property type="entry name" value="PPM-type-like_dom_sf"/>
</dbReference>
<keyword evidence="8" id="KW-1185">Reference proteome</keyword>
<dbReference type="SMART" id="SM00332">
    <property type="entry name" value="PP2Cc"/>
    <property type="match status" value="1"/>
</dbReference>
<dbReference type="OMA" id="THTIACM"/>
<proteinExistence type="inferred from homology"/>
<dbReference type="AlphaFoldDB" id="D7FIB7"/>
<dbReference type="STRING" id="2880.D7FIB7"/>
<keyword evidence="2" id="KW-0479">Metal-binding</keyword>
<dbReference type="GO" id="GO:0046872">
    <property type="term" value="F:metal ion binding"/>
    <property type="evidence" value="ECO:0007669"/>
    <property type="project" value="UniProtKB-KW"/>
</dbReference>
<evidence type="ECO:0000313" key="7">
    <source>
        <dbReference type="EMBL" id="CBJ28741.1"/>
    </source>
</evidence>
<dbReference type="SUPFAM" id="SSF81606">
    <property type="entry name" value="PP2C-like"/>
    <property type="match status" value="1"/>
</dbReference>
<keyword evidence="3 5" id="KW-0378">Hydrolase</keyword>
<evidence type="ECO:0000256" key="3">
    <source>
        <dbReference type="ARBA" id="ARBA00022801"/>
    </source>
</evidence>
<evidence type="ECO:0000256" key="1">
    <source>
        <dbReference type="ARBA" id="ARBA00004170"/>
    </source>
</evidence>
<keyword evidence="4 5" id="KW-0904">Protein phosphatase</keyword>
<comment type="subcellular location">
    <subcellularLocation>
        <location evidence="1">Membrane</location>
        <topology evidence="1">Peripheral membrane protein</topology>
    </subcellularLocation>
</comment>
<evidence type="ECO:0000256" key="2">
    <source>
        <dbReference type="ARBA" id="ARBA00022723"/>
    </source>
</evidence>
<reference evidence="7 8" key="1">
    <citation type="journal article" date="2010" name="Nature">
        <title>The Ectocarpus genome and the independent evolution of multicellularity in brown algae.</title>
        <authorList>
            <person name="Cock J.M."/>
            <person name="Sterck L."/>
            <person name="Rouze P."/>
            <person name="Scornet D."/>
            <person name="Allen A.E."/>
            <person name="Amoutzias G."/>
            <person name="Anthouard V."/>
            <person name="Artiguenave F."/>
            <person name="Aury J.M."/>
            <person name="Badger J.H."/>
            <person name="Beszteri B."/>
            <person name="Billiau K."/>
            <person name="Bonnet E."/>
            <person name="Bothwell J.H."/>
            <person name="Bowler C."/>
            <person name="Boyen C."/>
            <person name="Brownlee C."/>
            <person name="Carrano C.J."/>
            <person name="Charrier B."/>
            <person name="Cho G.Y."/>
            <person name="Coelho S.M."/>
            <person name="Collen J."/>
            <person name="Corre E."/>
            <person name="Da Silva C."/>
            <person name="Delage L."/>
            <person name="Delaroque N."/>
            <person name="Dittami S.M."/>
            <person name="Doulbeau S."/>
            <person name="Elias M."/>
            <person name="Farnham G."/>
            <person name="Gachon C.M."/>
            <person name="Gschloessl B."/>
            <person name="Heesch S."/>
            <person name="Jabbari K."/>
            <person name="Jubin C."/>
            <person name="Kawai H."/>
            <person name="Kimura K."/>
            <person name="Kloareg B."/>
            <person name="Kupper F.C."/>
            <person name="Lang D."/>
            <person name="Le Bail A."/>
            <person name="Leblanc C."/>
            <person name="Lerouge P."/>
            <person name="Lohr M."/>
            <person name="Lopez P.J."/>
            <person name="Martens C."/>
            <person name="Maumus F."/>
            <person name="Michel G."/>
            <person name="Miranda-Saavedra D."/>
            <person name="Morales J."/>
            <person name="Moreau H."/>
            <person name="Motomura T."/>
            <person name="Nagasato C."/>
            <person name="Napoli C.A."/>
            <person name="Nelson D.R."/>
            <person name="Nyvall-Collen P."/>
            <person name="Peters A.F."/>
            <person name="Pommier C."/>
            <person name="Potin P."/>
            <person name="Poulain J."/>
            <person name="Quesneville H."/>
            <person name="Read B."/>
            <person name="Rensing S.A."/>
            <person name="Ritter A."/>
            <person name="Rousvoal S."/>
            <person name="Samanta M."/>
            <person name="Samson G."/>
            <person name="Schroeder D.C."/>
            <person name="Segurens B."/>
            <person name="Strittmatter M."/>
            <person name="Tonon T."/>
            <person name="Tregear J.W."/>
            <person name="Valentin K."/>
            <person name="von Dassow P."/>
            <person name="Yamagishi T."/>
            <person name="Van de Peer Y."/>
            <person name="Wincker P."/>
        </authorList>
    </citation>
    <scope>NUCLEOTIDE SEQUENCE [LARGE SCALE GENOMIC DNA]</scope>
    <source>
        <strain evidence="8">Ec32 / CCAP1310/4</strain>
    </source>
</reference>
<dbReference type="Pfam" id="PF00481">
    <property type="entry name" value="PP2C"/>
    <property type="match status" value="2"/>
</dbReference>
<dbReference type="InterPro" id="IPR001932">
    <property type="entry name" value="PPM-type_phosphatase-like_dom"/>
</dbReference>
<feature type="domain" description="PPM-type phosphatase" evidence="6">
    <location>
        <begin position="173"/>
        <end position="500"/>
    </location>
</feature>
<dbReference type="EMBL" id="FN649748">
    <property type="protein sequence ID" value="CBJ28741.1"/>
    <property type="molecule type" value="Genomic_DNA"/>
</dbReference>
<accession>D7FIB7</accession>
<organism evidence="7 8">
    <name type="scientific">Ectocarpus siliculosus</name>
    <name type="common">Brown alga</name>
    <name type="synonym">Conferva siliculosa</name>
    <dbReference type="NCBI Taxonomy" id="2880"/>
    <lineage>
        <taxon>Eukaryota</taxon>
        <taxon>Sar</taxon>
        <taxon>Stramenopiles</taxon>
        <taxon>Ochrophyta</taxon>
        <taxon>PX clade</taxon>
        <taxon>Phaeophyceae</taxon>
        <taxon>Ectocarpales</taxon>
        <taxon>Ectocarpaceae</taxon>
        <taxon>Ectocarpus</taxon>
    </lineage>
</organism>
<evidence type="ECO:0000256" key="5">
    <source>
        <dbReference type="RuleBase" id="RU003465"/>
    </source>
</evidence>
<dbReference type="InterPro" id="IPR015655">
    <property type="entry name" value="PP2C"/>
</dbReference>
<evidence type="ECO:0000313" key="8">
    <source>
        <dbReference type="Proteomes" id="UP000002630"/>
    </source>
</evidence>
<name>D7FIB7_ECTSI</name>
<dbReference type="PROSITE" id="PS01032">
    <property type="entry name" value="PPM_1"/>
    <property type="match status" value="1"/>
</dbReference>
<comment type="similarity">
    <text evidence="5">Belongs to the PP2C family.</text>
</comment>
<protein>
    <recommendedName>
        <fullName evidence="6">PPM-type phosphatase domain-containing protein</fullName>
    </recommendedName>
</protein>